<sequence length="1129" mass="121636">MRASPINRVDTTLASAGTGKTTALVGRLAQFLDAGIAPDRILATTFTKKAAEELVERARAHLIAQGRGEDAIALLGARMGTVNAVCGRLVEDFAFELGRPPGGEVIPDESAALLFAAAADETLTRFAPALNALGERFGLSDQELDWRDLVRRVIELARSNGIDADGLSRSAHRSRDGMLALLPQLEPLLTADGLDTRLHAAIRDALADLDGLSLRGNGAAAASAVKAAAGILSRDELLPWPLWAKLSKPNASKADAPLFADVARAAAAHPRHPRLRRDLDEFIGLIFDCAAQATAAFQAYKAERGLLDFTDQEALALEVLRRPDTQERLRESIAVVLIDEVQDASPLQVAIFTELARVAAHSVWVGDPKQAIYGFRNTDANLTLVATQGVAAGTGGRFEVLSKSWRSRPGLCAFVNDAFLPAFERMGLPNQASRFTDCACDDEGLSRPPLTVWHATGTKKADRSASLAGGIAAALAEPGLWPVRSAPGNRARDLRPSDIAVLCRGNADVEDLASALTRLGVRVAVERGDLFATPEVELAMAALRWTADAGDRLSLAEIARLIGGEDESRAWLDALGAEDPDGALRALVPFATILDDLRARQLGMTPCEIVDAVILATDVVDLACRWGQAATRLHALEAFRGVACSYEGECARLRLPATLGGLVAWLQGRKVPCPRGVEDAVHVMTYHKAKGLEWPVVILAQLESGPRPRLFSPVIEVDGALDWQAPLAGRLIRFWPWPYGAQSTGVHLDTTATTSVIGQRAAREARDEAVRLLYVGATRARDHLVFGRNARPGAWLSTLDVSEAPQVVLPMYDGRPVVAGGVDHPARFALLALPAGAVNKPSTPGVFLGIPRPRTTHRPLRLRPSGSRRRCLRGTRPDYARCTLPAPRRPGDGRSRPSRARLPGRGPDGGRSRSTPLAGGFRAGAMEGRRPSRSGTSPRRGRPPRILPGPALSRRSRAPRGPGVRACRLAVHGRADRSPRGLGRCVRHRRPQELPRSPGTVGRTGRPGGTPARRLCAGGWHSDRCGLRRSVRSHAAGRDHRGSRRVGGGFGRFSSPPGTLTAGHIQTIAGRRRDTTRTRDVRLALALPQPCPGRRSRHRRRFRCGSPRLPPPARPRRARLDCPHAWRRR</sequence>
<evidence type="ECO:0000313" key="13">
    <source>
        <dbReference type="EMBL" id="KAB1068578.1"/>
    </source>
</evidence>
<feature type="compositionally biased region" description="Low complexity" evidence="10">
    <location>
        <begin position="995"/>
        <end position="1014"/>
    </location>
</feature>
<feature type="compositionally biased region" description="Basic and acidic residues" evidence="10">
    <location>
        <begin position="1118"/>
        <end position="1129"/>
    </location>
</feature>
<protein>
    <recommendedName>
        <fullName evidence="7">DNA 3'-5' helicase</fullName>
        <ecNumber evidence="7">5.6.2.4</ecNumber>
    </recommendedName>
</protein>
<evidence type="ECO:0000256" key="4">
    <source>
        <dbReference type="ARBA" id="ARBA00022840"/>
    </source>
</evidence>
<name>A0A6N6MIG8_9HYPH</name>
<dbReference type="AlphaFoldDB" id="A0A6N6MIG8"/>
<feature type="region of interest" description="Disordered" evidence="10">
    <location>
        <begin position="1089"/>
        <end position="1129"/>
    </location>
</feature>
<feature type="region of interest" description="Disordered" evidence="10">
    <location>
        <begin position="846"/>
        <end position="1015"/>
    </location>
</feature>
<dbReference type="GO" id="GO:0033202">
    <property type="term" value="C:DNA helicase complex"/>
    <property type="evidence" value="ECO:0007669"/>
    <property type="project" value="TreeGrafter"/>
</dbReference>
<feature type="compositionally biased region" description="Basic residues" evidence="10">
    <location>
        <begin position="1094"/>
        <end position="1103"/>
    </location>
</feature>
<dbReference type="GO" id="GO:0003677">
    <property type="term" value="F:DNA binding"/>
    <property type="evidence" value="ECO:0007669"/>
    <property type="project" value="InterPro"/>
</dbReference>
<feature type="compositionally biased region" description="Basic residues" evidence="10">
    <location>
        <begin position="854"/>
        <end position="873"/>
    </location>
</feature>
<keyword evidence="5" id="KW-0413">Isomerase</keyword>
<accession>A0A6N6MIG8</accession>
<dbReference type="Proteomes" id="UP000441523">
    <property type="component" value="Unassembled WGS sequence"/>
</dbReference>
<comment type="catalytic activity">
    <reaction evidence="8">
        <text>ATP + H2O = ADP + phosphate + H(+)</text>
        <dbReference type="Rhea" id="RHEA:13065"/>
        <dbReference type="ChEBI" id="CHEBI:15377"/>
        <dbReference type="ChEBI" id="CHEBI:15378"/>
        <dbReference type="ChEBI" id="CHEBI:30616"/>
        <dbReference type="ChEBI" id="CHEBI:43474"/>
        <dbReference type="ChEBI" id="CHEBI:456216"/>
        <dbReference type="EC" id="5.6.2.4"/>
    </reaction>
</comment>
<dbReference type="InterPro" id="IPR000212">
    <property type="entry name" value="DNA_helicase_UvrD/REP"/>
</dbReference>
<evidence type="ECO:0000256" key="7">
    <source>
        <dbReference type="ARBA" id="ARBA00034808"/>
    </source>
</evidence>
<feature type="region of interest" description="Disordered" evidence="10">
    <location>
        <begin position="1033"/>
        <end position="1059"/>
    </location>
</feature>
<gene>
    <name evidence="13" type="ORF">F6X51_26635</name>
</gene>
<evidence type="ECO:0000256" key="10">
    <source>
        <dbReference type="SAM" id="MobiDB-lite"/>
    </source>
</evidence>
<dbReference type="Gene3D" id="3.40.50.300">
    <property type="entry name" value="P-loop containing nucleotide triphosphate hydrolases"/>
    <property type="match status" value="4"/>
</dbReference>
<dbReference type="PANTHER" id="PTHR11070:SF55">
    <property type="entry name" value="DNA 3'-5' HELICASE"/>
    <property type="match status" value="1"/>
</dbReference>
<feature type="binding site" evidence="9">
    <location>
        <begin position="14"/>
        <end position="21"/>
    </location>
    <ligand>
        <name>ATP</name>
        <dbReference type="ChEBI" id="CHEBI:30616"/>
    </ligand>
</feature>
<evidence type="ECO:0000313" key="14">
    <source>
        <dbReference type="Proteomes" id="UP000441523"/>
    </source>
</evidence>
<dbReference type="PANTHER" id="PTHR11070">
    <property type="entry name" value="UVRD / RECB / PCRA DNA HELICASE FAMILY MEMBER"/>
    <property type="match status" value="1"/>
</dbReference>
<comment type="caution">
    <text evidence="13">The sequence shown here is derived from an EMBL/GenBank/DDBJ whole genome shotgun (WGS) entry which is preliminary data.</text>
</comment>
<dbReference type="PROSITE" id="PS51198">
    <property type="entry name" value="UVRD_HELICASE_ATP_BIND"/>
    <property type="match status" value="1"/>
</dbReference>
<dbReference type="SUPFAM" id="SSF52540">
    <property type="entry name" value="P-loop containing nucleoside triphosphate hydrolases"/>
    <property type="match status" value="1"/>
</dbReference>
<keyword evidence="2 9" id="KW-0378">Hydrolase</keyword>
<dbReference type="GO" id="GO:0043138">
    <property type="term" value="F:3'-5' DNA helicase activity"/>
    <property type="evidence" value="ECO:0007669"/>
    <property type="project" value="UniProtKB-EC"/>
</dbReference>
<evidence type="ECO:0000256" key="5">
    <source>
        <dbReference type="ARBA" id="ARBA00023235"/>
    </source>
</evidence>
<dbReference type="Pfam" id="PF00580">
    <property type="entry name" value="UvrD-helicase"/>
    <property type="match status" value="1"/>
</dbReference>
<comment type="catalytic activity">
    <reaction evidence="6">
        <text>Couples ATP hydrolysis with the unwinding of duplex DNA by translocating in the 3'-5' direction.</text>
        <dbReference type="EC" id="5.6.2.4"/>
    </reaction>
</comment>
<dbReference type="EC" id="5.6.2.4" evidence="7"/>
<evidence type="ECO:0000256" key="9">
    <source>
        <dbReference type="PROSITE-ProRule" id="PRU00560"/>
    </source>
</evidence>
<dbReference type="EMBL" id="VZZJ01000049">
    <property type="protein sequence ID" value="KAB1068578.1"/>
    <property type="molecule type" value="Genomic_DNA"/>
</dbReference>
<keyword evidence="3 9" id="KW-0347">Helicase</keyword>
<dbReference type="InterPro" id="IPR027417">
    <property type="entry name" value="P-loop_NTPase"/>
</dbReference>
<dbReference type="GO" id="GO:0000725">
    <property type="term" value="P:recombinational repair"/>
    <property type="evidence" value="ECO:0007669"/>
    <property type="project" value="TreeGrafter"/>
</dbReference>
<feature type="domain" description="UvrD-like helicase ATP-binding" evidence="11">
    <location>
        <begin position="1"/>
        <end position="408"/>
    </location>
</feature>
<reference evidence="13 14" key="1">
    <citation type="submission" date="2019-09" db="EMBL/GenBank/DDBJ databases">
        <title>YIM 132548 draft genome.</title>
        <authorList>
            <person name="Jiang L."/>
        </authorList>
    </citation>
    <scope>NUCLEOTIDE SEQUENCE [LARGE SCALE GENOMIC DNA]</scope>
    <source>
        <strain evidence="13 14">YIM 132548</strain>
    </source>
</reference>
<keyword evidence="14" id="KW-1185">Reference proteome</keyword>
<evidence type="ECO:0000256" key="6">
    <source>
        <dbReference type="ARBA" id="ARBA00034617"/>
    </source>
</evidence>
<evidence type="ECO:0000256" key="8">
    <source>
        <dbReference type="ARBA" id="ARBA00048988"/>
    </source>
</evidence>
<evidence type="ECO:0000256" key="3">
    <source>
        <dbReference type="ARBA" id="ARBA00022806"/>
    </source>
</evidence>
<feature type="domain" description="UvrD-like helicase C-terminal" evidence="12">
    <location>
        <begin position="417"/>
        <end position="691"/>
    </location>
</feature>
<keyword evidence="4 9" id="KW-0067">ATP-binding</keyword>
<dbReference type="GO" id="GO:0005524">
    <property type="term" value="F:ATP binding"/>
    <property type="evidence" value="ECO:0007669"/>
    <property type="project" value="UniProtKB-UniRule"/>
</dbReference>
<dbReference type="GO" id="GO:0016787">
    <property type="term" value="F:hydrolase activity"/>
    <property type="evidence" value="ECO:0007669"/>
    <property type="project" value="UniProtKB-UniRule"/>
</dbReference>
<dbReference type="GO" id="GO:0005829">
    <property type="term" value="C:cytosol"/>
    <property type="evidence" value="ECO:0007669"/>
    <property type="project" value="TreeGrafter"/>
</dbReference>
<dbReference type="Pfam" id="PF13361">
    <property type="entry name" value="UvrD_C"/>
    <property type="match status" value="1"/>
</dbReference>
<organism evidence="13 14">
    <name type="scientific">Methylobacterium planeticum</name>
    <dbReference type="NCBI Taxonomy" id="2615211"/>
    <lineage>
        <taxon>Bacteria</taxon>
        <taxon>Pseudomonadati</taxon>
        <taxon>Pseudomonadota</taxon>
        <taxon>Alphaproteobacteria</taxon>
        <taxon>Hyphomicrobiales</taxon>
        <taxon>Methylobacteriaceae</taxon>
        <taxon>Methylobacterium</taxon>
    </lineage>
</organism>
<dbReference type="InterPro" id="IPR014016">
    <property type="entry name" value="UvrD-like_ATP-bd"/>
</dbReference>
<evidence type="ECO:0000256" key="1">
    <source>
        <dbReference type="ARBA" id="ARBA00022741"/>
    </source>
</evidence>
<evidence type="ECO:0000259" key="11">
    <source>
        <dbReference type="PROSITE" id="PS51198"/>
    </source>
</evidence>
<evidence type="ECO:0000256" key="2">
    <source>
        <dbReference type="ARBA" id="ARBA00022801"/>
    </source>
</evidence>
<keyword evidence="1 9" id="KW-0547">Nucleotide-binding</keyword>
<dbReference type="PROSITE" id="PS51217">
    <property type="entry name" value="UVRD_HELICASE_CTER"/>
    <property type="match status" value="1"/>
</dbReference>
<dbReference type="InterPro" id="IPR014017">
    <property type="entry name" value="DNA_helicase_UvrD-like_C"/>
</dbReference>
<proteinExistence type="predicted"/>
<evidence type="ECO:0000259" key="12">
    <source>
        <dbReference type="PROSITE" id="PS51217"/>
    </source>
</evidence>